<organism evidence="1 2">
    <name type="scientific">Cuscuta campestris</name>
    <dbReference type="NCBI Taxonomy" id="132261"/>
    <lineage>
        <taxon>Eukaryota</taxon>
        <taxon>Viridiplantae</taxon>
        <taxon>Streptophyta</taxon>
        <taxon>Embryophyta</taxon>
        <taxon>Tracheophyta</taxon>
        <taxon>Spermatophyta</taxon>
        <taxon>Magnoliopsida</taxon>
        <taxon>eudicotyledons</taxon>
        <taxon>Gunneridae</taxon>
        <taxon>Pentapetalae</taxon>
        <taxon>asterids</taxon>
        <taxon>lamiids</taxon>
        <taxon>Solanales</taxon>
        <taxon>Convolvulaceae</taxon>
        <taxon>Cuscuteae</taxon>
        <taxon>Cuscuta</taxon>
        <taxon>Cuscuta subgen. Grammica</taxon>
        <taxon>Cuscuta sect. Cleistogrammica</taxon>
    </lineage>
</organism>
<accession>A0A484L1B7</accession>
<evidence type="ECO:0000313" key="1">
    <source>
        <dbReference type="EMBL" id="VFQ70080.1"/>
    </source>
</evidence>
<dbReference type="AlphaFoldDB" id="A0A484L1B7"/>
<proteinExistence type="predicted"/>
<reference evidence="1 2" key="1">
    <citation type="submission" date="2018-04" db="EMBL/GenBank/DDBJ databases">
        <authorList>
            <person name="Vogel A."/>
        </authorList>
    </citation>
    <scope>NUCLEOTIDE SEQUENCE [LARGE SCALE GENOMIC DNA]</scope>
</reference>
<dbReference type="EMBL" id="OOIL02000879">
    <property type="protein sequence ID" value="VFQ70080.1"/>
    <property type="molecule type" value="Genomic_DNA"/>
</dbReference>
<gene>
    <name evidence="1" type="ORF">CCAM_LOCUS11856</name>
</gene>
<protein>
    <submittedName>
        <fullName evidence="1">Uncharacterized protein</fullName>
    </submittedName>
</protein>
<keyword evidence="2" id="KW-1185">Reference proteome</keyword>
<name>A0A484L1B7_9ASTE</name>
<sequence>MAATTESNLRVASPRYESFHQIFGINIEKIHRNFVTASLISLNQLIRAICIFQKSAHLYMGYKEAKYLKYLYTITTKKILKHHGCFSMPTKPRQDTPYSLNFNKQNLTKHIQKIIRASYLLKPF</sequence>
<evidence type="ECO:0000313" key="2">
    <source>
        <dbReference type="Proteomes" id="UP000595140"/>
    </source>
</evidence>
<dbReference type="Proteomes" id="UP000595140">
    <property type="component" value="Unassembled WGS sequence"/>
</dbReference>